<name>A0A1B6CMD5_9HEMI</name>
<feature type="region of interest" description="Disordered" evidence="1">
    <location>
        <begin position="50"/>
        <end position="81"/>
    </location>
</feature>
<feature type="non-terminal residue" evidence="2">
    <location>
        <position position="1"/>
    </location>
</feature>
<accession>A0A1B6CMD5</accession>
<sequence length="107" mass="12047">GRIVEVYKEKKNVGEEIKVLTQLLINKSKKQIREKVRGLRRQGIIEGGVGENIISESPSRGSYDQDGESDEVDGNDVSGERGFEVQSDVQRNYLRCTEDILSYVRGC</sequence>
<dbReference type="EMBL" id="GEDC01022688">
    <property type="protein sequence ID" value="JAS14610.1"/>
    <property type="molecule type" value="Transcribed_RNA"/>
</dbReference>
<reference evidence="2" key="1">
    <citation type="submission" date="2015-12" db="EMBL/GenBank/DDBJ databases">
        <title>De novo transcriptome assembly of four potential Pierce s Disease insect vectors from Arizona vineyards.</title>
        <authorList>
            <person name="Tassone E.E."/>
        </authorList>
    </citation>
    <scope>NUCLEOTIDE SEQUENCE</scope>
</reference>
<evidence type="ECO:0000313" key="2">
    <source>
        <dbReference type="EMBL" id="JAS14610.1"/>
    </source>
</evidence>
<feature type="compositionally biased region" description="Acidic residues" evidence="1">
    <location>
        <begin position="65"/>
        <end position="74"/>
    </location>
</feature>
<gene>
    <name evidence="2" type="ORF">g.44822</name>
</gene>
<organism evidence="2">
    <name type="scientific">Clastoptera arizonana</name>
    <name type="common">Arizona spittle bug</name>
    <dbReference type="NCBI Taxonomy" id="38151"/>
    <lineage>
        <taxon>Eukaryota</taxon>
        <taxon>Metazoa</taxon>
        <taxon>Ecdysozoa</taxon>
        <taxon>Arthropoda</taxon>
        <taxon>Hexapoda</taxon>
        <taxon>Insecta</taxon>
        <taxon>Pterygota</taxon>
        <taxon>Neoptera</taxon>
        <taxon>Paraneoptera</taxon>
        <taxon>Hemiptera</taxon>
        <taxon>Auchenorrhyncha</taxon>
        <taxon>Cercopoidea</taxon>
        <taxon>Clastopteridae</taxon>
        <taxon>Clastoptera</taxon>
    </lineage>
</organism>
<evidence type="ECO:0000256" key="1">
    <source>
        <dbReference type="SAM" id="MobiDB-lite"/>
    </source>
</evidence>
<feature type="non-terminal residue" evidence="2">
    <location>
        <position position="107"/>
    </location>
</feature>
<protein>
    <submittedName>
        <fullName evidence="2">Uncharacterized protein</fullName>
    </submittedName>
</protein>
<dbReference type="AlphaFoldDB" id="A0A1B6CMD5"/>
<proteinExistence type="predicted"/>